<comment type="caution">
    <text evidence="10">The sequence shown here is derived from an EMBL/GenBank/DDBJ whole genome shotgun (WGS) entry which is preliminary data.</text>
</comment>
<comment type="subcellular location">
    <subcellularLocation>
        <location evidence="2">Endoplasmic reticulum lumen</location>
    </subcellularLocation>
</comment>
<feature type="chain" id="PRO_5042197522" description="protein disulfide-isomerase" evidence="9">
    <location>
        <begin position="24"/>
        <end position="503"/>
    </location>
</feature>
<keyword evidence="11" id="KW-1185">Reference proteome</keyword>
<dbReference type="SUPFAM" id="SSF52833">
    <property type="entry name" value="Thioredoxin-like"/>
    <property type="match status" value="3"/>
</dbReference>
<name>A0AAD7BPG9_9AGAR</name>
<keyword evidence="6" id="KW-0413">Isomerase</keyword>
<dbReference type="AlphaFoldDB" id="A0AAD7BPG9"/>
<dbReference type="PANTHER" id="PTHR18929:SF132">
    <property type="entry name" value="PROTEIN DISULFIDE-ISOMERASE A3"/>
    <property type="match status" value="1"/>
</dbReference>
<proteinExistence type="inferred from homology"/>
<comment type="catalytic activity">
    <reaction evidence="1">
        <text>Catalyzes the rearrangement of -S-S- bonds in proteins.</text>
        <dbReference type="EC" id="5.3.4.1"/>
    </reaction>
</comment>
<dbReference type="Pfam" id="PF13848">
    <property type="entry name" value="Thioredoxin_6"/>
    <property type="match status" value="1"/>
</dbReference>
<feature type="region of interest" description="Disordered" evidence="8">
    <location>
        <begin position="479"/>
        <end position="503"/>
    </location>
</feature>
<evidence type="ECO:0000256" key="5">
    <source>
        <dbReference type="ARBA" id="ARBA00022824"/>
    </source>
</evidence>
<dbReference type="InterPro" id="IPR036249">
    <property type="entry name" value="Thioredoxin-like_sf"/>
</dbReference>
<dbReference type="GO" id="GO:0006457">
    <property type="term" value="P:protein folding"/>
    <property type="evidence" value="ECO:0007669"/>
    <property type="project" value="TreeGrafter"/>
</dbReference>
<evidence type="ECO:0000256" key="7">
    <source>
        <dbReference type="ARBA" id="ARBA00023284"/>
    </source>
</evidence>
<reference evidence="10" key="1">
    <citation type="submission" date="2023-03" db="EMBL/GenBank/DDBJ databases">
        <title>Massive genome expansion in bonnet fungi (Mycena s.s.) driven by repeated elements and novel gene families across ecological guilds.</title>
        <authorList>
            <consortium name="Lawrence Berkeley National Laboratory"/>
            <person name="Harder C.B."/>
            <person name="Miyauchi S."/>
            <person name="Viragh M."/>
            <person name="Kuo A."/>
            <person name="Thoen E."/>
            <person name="Andreopoulos B."/>
            <person name="Lu D."/>
            <person name="Skrede I."/>
            <person name="Drula E."/>
            <person name="Henrissat B."/>
            <person name="Morin E."/>
            <person name="Kohler A."/>
            <person name="Barry K."/>
            <person name="LaButti K."/>
            <person name="Morin E."/>
            <person name="Salamov A."/>
            <person name="Lipzen A."/>
            <person name="Mereny Z."/>
            <person name="Hegedus B."/>
            <person name="Baldrian P."/>
            <person name="Stursova M."/>
            <person name="Weitz H."/>
            <person name="Taylor A."/>
            <person name="Grigoriev I.V."/>
            <person name="Nagy L.G."/>
            <person name="Martin F."/>
            <person name="Kauserud H."/>
        </authorList>
    </citation>
    <scope>NUCLEOTIDE SEQUENCE</scope>
    <source>
        <strain evidence="10">9284</strain>
    </source>
</reference>
<keyword evidence="5" id="KW-0256">Endoplasmic reticulum</keyword>
<dbReference type="GO" id="GO:0003756">
    <property type="term" value="F:protein disulfide isomerase activity"/>
    <property type="evidence" value="ECO:0007669"/>
    <property type="project" value="UniProtKB-EC"/>
</dbReference>
<accession>A0AAD7BPG9</accession>
<keyword evidence="7" id="KW-0676">Redox-active center</keyword>
<evidence type="ECO:0000313" key="10">
    <source>
        <dbReference type="EMBL" id="KAJ7626920.1"/>
    </source>
</evidence>
<dbReference type="EMBL" id="JARKIF010000011">
    <property type="protein sequence ID" value="KAJ7626920.1"/>
    <property type="molecule type" value="Genomic_DNA"/>
</dbReference>
<evidence type="ECO:0000256" key="2">
    <source>
        <dbReference type="ARBA" id="ARBA00004319"/>
    </source>
</evidence>
<evidence type="ECO:0000256" key="8">
    <source>
        <dbReference type="SAM" id="MobiDB-lite"/>
    </source>
</evidence>
<evidence type="ECO:0000256" key="1">
    <source>
        <dbReference type="ARBA" id="ARBA00001182"/>
    </source>
</evidence>
<evidence type="ECO:0000256" key="3">
    <source>
        <dbReference type="ARBA" id="ARBA00006347"/>
    </source>
</evidence>
<sequence>MHLIRSFLALSFLLVSRLLQANAAAAATRPKPVRLAAFYEGGTGLEKAFLSQLDEAAPALRMYNIDITRIDCTIEQAQCQRSRPGPMPFLRVYQWGIPQQYRGKSNQADDIVSYMLRKYTDAIARVSALDLDEFKSSEKIVAIAFLTSSFGRAATAFRAVKAKYHEEILFGLSTDPEAAAAAQVKVSSIVVYRQFDEPRVVYPYPLHGASTADRFEEWLLELSLPLFGEFNELNAGMYFNYLRATGNWTTPMANLILDPTDERTPALVSSMTLLAEAYRPAMVFSWSDSRTTTPKQYRYYGLAGKAEPAPSFFFFIEDIRSSRFFPYDQSQPVDAAGVAEFIKQYLDGQLVPVPKTLPILEHQTGNVYELVRAEFDEVVLDDSKDVFVEFYSGSPGRLPTGALARLGDRYAALKDTLTIARMSVEYNDLPPYVGEISQTPTIKLKPAGGHGFIDYHGDAESFEGLVEFLEEHAVNGLEGGIGAGRSGQVPLRGRVDSESDSVA</sequence>
<dbReference type="GO" id="GO:0005788">
    <property type="term" value="C:endoplasmic reticulum lumen"/>
    <property type="evidence" value="ECO:0007669"/>
    <property type="project" value="UniProtKB-SubCell"/>
</dbReference>
<evidence type="ECO:0000313" key="11">
    <source>
        <dbReference type="Proteomes" id="UP001221142"/>
    </source>
</evidence>
<organism evidence="10 11">
    <name type="scientific">Roridomyces roridus</name>
    <dbReference type="NCBI Taxonomy" id="1738132"/>
    <lineage>
        <taxon>Eukaryota</taxon>
        <taxon>Fungi</taxon>
        <taxon>Dikarya</taxon>
        <taxon>Basidiomycota</taxon>
        <taxon>Agaricomycotina</taxon>
        <taxon>Agaricomycetes</taxon>
        <taxon>Agaricomycetidae</taxon>
        <taxon>Agaricales</taxon>
        <taxon>Marasmiineae</taxon>
        <taxon>Mycenaceae</taxon>
        <taxon>Roridomyces</taxon>
    </lineage>
</organism>
<dbReference type="GO" id="GO:0034976">
    <property type="term" value="P:response to endoplasmic reticulum stress"/>
    <property type="evidence" value="ECO:0007669"/>
    <property type="project" value="TreeGrafter"/>
</dbReference>
<feature type="signal peptide" evidence="9">
    <location>
        <begin position="1"/>
        <end position="23"/>
    </location>
</feature>
<dbReference type="CDD" id="cd02981">
    <property type="entry name" value="PDI_b_family"/>
    <property type="match status" value="1"/>
</dbReference>
<dbReference type="PANTHER" id="PTHR18929">
    <property type="entry name" value="PROTEIN DISULFIDE ISOMERASE"/>
    <property type="match status" value="1"/>
</dbReference>
<protein>
    <recommendedName>
        <fullName evidence="4">protein disulfide-isomerase</fullName>
        <ecNumber evidence="4">5.3.4.1</ecNumber>
    </recommendedName>
</protein>
<keyword evidence="9" id="KW-0732">Signal</keyword>
<evidence type="ECO:0000256" key="4">
    <source>
        <dbReference type="ARBA" id="ARBA00012723"/>
    </source>
</evidence>
<comment type="similarity">
    <text evidence="3">Belongs to the protein disulfide isomerase family.</text>
</comment>
<dbReference type="Proteomes" id="UP001221142">
    <property type="component" value="Unassembled WGS sequence"/>
</dbReference>
<evidence type="ECO:0000256" key="9">
    <source>
        <dbReference type="SAM" id="SignalP"/>
    </source>
</evidence>
<evidence type="ECO:0000256" key="6">
    <source>
        <dbReference type="ARBA" id="ARBA00023235"/>
    </source>
</evidence>
<dbReference type="EC" id="5.3.4.1" evidence="4"/>
<gene>
    <name evidence="10" type="ORF">FB45DRAFT_835229</name>
</gene>
<dbReference type="Gene3D" id="3.40.30.10">
    <property type="entry name" value="Glutaredoxin"/>
    <property type="match status" value="4"/>
</dbReference>